<name>A0ABU2JFF4_9ACTN</name>
<feature type="transmembrane region" description="Helical" evidence="8">
    <location>
        <begin position="90"/>
        <end position="110"/>
    </location>
</feature>
<dbReference type="Gene3D" id="1.10.3720.10">
    <property type="entry name" value="MetI-like"/>
    <property type="match status" value="2"/>
</dbReference>
<feature type="transmembrane region" description="Helical" evidence="8">
    <location>
        <begin position="423"/>
        <end position="440"/>
    </location>
</feature>
<evidence type="ECO:0000259" key="9">
    <source>
        <dbReference type="PROSITE" id="PS50928"/>
    </source>
</evidence>
<feature type="transmembrane region" description="Helical" evidence="8">
    <location>
        <begin position="164"/>
        <end position="186"/>
    </location>
</feature>
<feature type="domain" description="ABC transmembrane type-1" evidence="9">
    <location>
        <begin position="378"/>
        <end position="571"/>
    </location>
</feature>
<keyword evidence="3" id="KW-1003">Cell membrane</keyword>
<dbReference type="PANTHER" id="PTHR43357">
    <property type="entry name" value="INNER MEMBRANE ABC TRANSPORTER PERMEASE PROTEIN YDCV"/>
    <property type="match status" value="1"/>
</dbReference>
<dbReference type="PANTHER" id="PTHR43357:SF4">
    <property type="entry name" value="INNER MEMBRANE ABC TRANSPORTER PERMEASE PROTEIN YDCV"/>
    <property type="match status" value="1"/>
</dbReference>
<evidence type="ECO:0000256" key="7">
    <source>
        <dbReference type="ARBA" id="ARBA00023136"/>
    </source>
</evidence>
<feature type="domain" description="ABC transmembrane type-1" evidence="9">
    <location>
        <begin position="84"/>
        <end position="291"/>
    </location>
</feature>
<gene>
    <name evidence="10" type="ORF">RM423_20360</name>
</gene>
<evidence type="ECO:0000256" key="1">
    <source>
        <dbReference type="ARBA" id="ARBA00004429"/>
    </source>
</evidence>
<dbReference type="InterPro" id="IPR000515">
    <property type="entry name" value="MetI-like"/>
</dbReference>
<dbReference type="RefSeq" id="WP_311424876.1">
    <property type="nucleotide sequence ID" value="NZ_JAVREH010000049.1"/>
</dbReference>
<feature type="transmembrane region" description="Helical" evidence="8">
    <location>
        <begin position="223"/>
        <end position="245"/>
    </location>
</feature>
<comment type="similarity">
    <text evidence="8">Belongs to the binding-protein-dependent transport system permease family.</text>
</comment>
<evidence type="ECO:0000256" key="6">
    <source>
        <dbReference type="ARBA" id="ARBA00022989"/>
    </source>
</evidence>
<dbReference type="InterPro" id="IPR035906">
    <property type="entry name" value="MetI-like_sf"/>
</dbReference>
<keyword evidence="6 8" id="KW-1133">Transmembrane helix</keyword>
<dbReference type="SUPFAM" id="SSF161098">
    <property type="entry name" value="MetI-like"/>
    <property type="match status" value="2"/>
</dbReference>
<keyword evidence="5 8" id="KW-0812">Transmembrane</keyword>
<reference evidence="11" key="1">
    <citation type="submission" date="2023-07" db="EMBL/GenBank/DDBJ databases">
        <title>30 novel species of actinomycetes from the DSMZ collection.</title>
        <authorList>
            <person name="Nouioui I."/>
        </authorList>
    </citation>
    <scope>NUCLEOTIDE SEQUENCE [LARGE SCALE GENOMIC DNA]</scope>
    <source>
        <strain evidence="11">DSM 44399</strain>
    </source>
</reference>
<feature type="transmembrane region" description="Helical" evidence="8">
    <location>
        <begin position="382"/>
        <end position="403"/>
    </location>
</feature>
<proteinExistence type="inferred from homology"/>
<dbReference type="Proteomes" id="UP001183176">
    <property type="component" value="Unassembled WGS sequence"/>
</dbReference>
<evidence type="ECO:0000256" key="5">
    <source>
        <dbReference type="ARBA" id="ARBA00022692"/>
    </source>
</evidence>
<comment type="subcellular location">
    <subcellularLocation>
        <location evidence="1">Cell inner membrane</location>
        <topology evidence="1">Multi-pass membrane protein</topology>
    </subcellularLocation>
    <subcellularLocation>
        <location evidence="8">Cell membrane</location>
        <topology evidence="8">Multi-pass membrane protein</topology>
    </subcellularLocation>
</comment>
<dbReference type="PROSITE" id="PS50928">
    <property type="entry name" value="ABC_TM1"/>
    <property type="match status" value="2"/>
</dbReference>
<comment type="caution">
    <text evidence="10">The sequence shown here is derived from an EMBL/GenBank/DDBJ whole genome shotgun (WGS) entry which is preliminary data.</text>
</comment>
<organism evidence="10 11">
    <name type="scientific">Jatrophihabitans lederbergiae</name>
    <dbReference type="NCBI Taxonomy" id="3075547"/>
    <lineage>
        <taxon>Bacteria</taxon>
        <taxon>Bacillati</taxon>
        <taxon>Actinomycetota</taxon>
        <taxon>Actinomycetes</taxon>
        <taxon>Jatrophihabitantales</taxon>
        <taxon>Jatrophihabitantaceae</taxon>
        <taxon>Jatrophihabitans</taxon>
    </lineage>
</organism>
<feature type="transmembrane region" description="Helical" evidence="8">
    <location>
        <begin position="321"/>
        <end position="344"/>
    </location>
</feature>
<dbReference type="Pfam" id="PF00528">
    <property type="entry name" value="BPD_transp_1"/>
    <property type="match status" value="2"/>
</dbReference>
<keyword evidence="11" id="KW-1185">Reference proteome</keyword>
<feature type="transmembrane region" description="Helical" evidence="8">
    <location>
        <begin position="499"/>
        <end position="520"/>
    </location>
</feature>
<feature type="transmembrane region" description="Helical" evidence="8">
    <location>
        <begin position="271"/>
        <end position="290"/>
    </location>
</feature>
<evidence type="ECO:0000256" key="3">
    <source>
        <dbReference type="ARBA" id="ARBA00022475"/>
    </source>
</evidence>
<keyword evidence="7 8" id="KW-0472">Membrane</keyword>
<keyword evidence="2 8" id="KW-0813">Transport</keyword>
<evidence type="ECO:0000256" key="8">
    <source>
        <dbReference type="RuleBase" id="RU363032"/>
    </source>
</evidence>
<evidence type="ECO:0000256" key="2">
    <source>
        <dbReference type="ARBA" id="ARBA00022448"/>
    </source>
</evidence>
<dbReference type="CDD" id="cd06261">
    <property type="entry name" value="TM_PBP2"/>
    <property type="match status" value="2"/>
</dbReference>
<feature type="transmembrane region" description="Helical" evidence="8">
    <location>
        <begin position="122"/>
        <end position="144"/>
    </location>
</feature>
<sequence>MTLTMQRPPLPGASAPEARYRRRLRPAGTAQTVVWVLITLAVLGPILPLLYASLRDRPLYQGGGHWTLAPYRQLFSDPAFWNAARNTAEFGVGATVLAVIIGAVFAVLCARTDLPGTRVLSALVIVPIVMPGLGLLLGWNTLYGQGGYVTGLFSQHLGITLPDLSSVTGMSILGGCVTAPITFLTCRAALTNADSTLEDAARSSGASAGMVLRRVTLPLLRPALLNSALLTLTLAIEALGIPLILGQPRNINFLASYLYSTWSNATSPDPGSVSAGAMVLLVIATVLLFVRSRLIGAEARFVAVSGRAGRTRSLTLGWWRWPAVAVATLYVLLSSVLPLLGLVLASGVRVLTPLIAPWRLITGDNYRSMSDPVFSRSITNSILIAFIGALVTTVIVAAATLVAHRSRLPMRRTLPYTMLYPRAIPGIIIGIGFFWTFLLVNPPGSQLRNSIWGIALALSVRSATLAYVVLYPSLSQVSEALDNAGRASGAGWLTVSRRIVLPQIGSAVFAAFVLMFVSILNDYDPAVFLVRPGNEIIGVTMLDSFAQGATGPVAALACIQVAITIVVLGLGGLLVGRRLIRGRSDA</sequence>
<accession>A0ABU2JFF4</accession>
<evidence type="ECO:0000256" key="4">
    <source>
        <dbReference type="ARBA" id="ARBA00022519"/>
    </source>
</evidence>
<protein>
    <submittedName>
        <fullName evidence="10">Iron ABC transporter permease</fullName>
    </submittedName>
</protein>
<feature type="transmembrane region" description="Helical" evidence="8">
    <location>
        <begin position="32"/>
        <end position="51"/>
    </location>
</feature>
<evidence type="ECO:0000313" key="10">
    <source>
        <dbReference type="EMBL" id="MDT0263731.1"/>
    </source>
</evidence>
<keyword evidence="4" id="KW-0997">Cell inner membrane</keyword>
<dbReference type="EMBL" id="JAVREH010000049">
    <property type="protein sequence ID" value="MDT0263731.1"/>
    <property type="molecule type" value="Genomic_DNA"/>
</dbReference>
<evidence type="ECO:0000313" key="11">
    <source>
        <dbReference type="Proteomes" id="UP001183176"/>
    </source>
</evidence>
<feature type="transmembrane region" description="Helical" evidence="8">
    <location>
        <begin position="553"/>
        <end position="575"/>
    </location>
</feature>